<feature type="transmembrane region" description="Helical" evidence="1">
    <location>
        <begin position="44"/>
        <end position="68"/>
    </location>
</feature>
<protein>
    <submittedName>
        <fullName evidence="2">Uncharacterized protein</fullName>
    </submittedName>
</protein>
<accession>A0A9W4JTB5</accession>
<keyword evidence="1" id="KW-0472">Membrane</keyword>
<gene>
    <name evidence="2" type="ORF">PSALAMII_LOCUS8731</name>
</gene>
<evidence type="ECO:0000313" key="3">
    <source>
        <dbReference type="Proteomes" id="UP001152592"/>
    </source>
</evidence>
<evidence type="ECO:0000313" key="2">
    <source>
        <dbReference type="EMBL" id="CAG8411373.1"/>
    </source>
</evidence>
<comment type="caution">
    <text evidence="2">The sequence shown here is derived from an EMBL/GenBank/DDBJ whole genome shotgun (WGS) entry which is preliminary data.</text>
</comment>
<feature type="transmembrane region" description="Helical" evidence="1">
    <location>
        <begin position="106"/>
        <end position="131"/>
    </location>
</feature>
<feature type="transmembrane region" description="Helical" evidence="1">
    <location>
        <begin position="593"/>
        <end position="619"/>
    </location>
</feature>
<dbReference type="OrthoDB" id="4225223at2759"/>
<name>A0A9W4JTB5_9EURO</name>
<dbReference type="AlphaFoldDB" id="A0A9W4JTB5"/>
<evidence type="ECO:0000256" key="1">
    <source>
        <dbReference type="SAM" id="Phobius"/>
    </source>
</evidence>
<reference evidence="2" key="1">
    <citation type="submission" date="2021-07" db="EMBL/GenBank/DDBJ databases">
        <authorList>
            <person name="Branca A.L. A."/>
        </authorList>
    </citation>
    <scope>NUCLEOTIDE SEQUENCE</scope>
</reference>
<keyword evidence="1" id="KW-0812">Transmembrane</keyword>
<keyword evidence="1" id="KW-1133">Transmembrane helix</keyword>
<dbReference type="Proteomes" id="UP001152592">
    <property type="component" value="Unassembled WGS sequence"/>
</dbReference>
<feature type="transmembrane region" description="Helical" evidence="1">
    <location>
        <begin position="173"/>
        <end position="191"/>
    </location>
</feature>
<sequence>MPSSEQFNTLETPTKISIRDVENQVAQVSDKDTVRFRRPIQVPIIVSLYACCLLVAWSIICTFSRHLLVPLPKDFYNNTMLGTAKQEADAHAHININLRWYRTARVLWGVASVLTLPLASSVCSFFAVGYVQAQKYPKRGPTLRQTLTLTDRGWTNPRVIFSFFRHSRKECTSFLWVALALHLVGGIINPLQQLFVGQGIGTIIFPPTELHTFYDITSLTDTHSLAYRDSGATVARLRPTLVTAHASGTSNYIWQGNSSCRLNTANSESPSLFKCQRATVNSAPYTPSNSTLDLFTSPMVPRTNTGMLRQFAPRMNSSLSWTDIQIEDFPRNCSVGNGFFRNYMSPIDENSGRYYSLSVCMQGNLSHTPFKRTRDRQDFNETIFISTNYFADEASPGNATWRLTLSSTLGYFELPNKRRGGSYGPLLDKDPLLNCTPPRCGGRQPPTSRPPNYGYDQNGNWYLDLVPSKGPLTVLTLALFGNDSFIDTHNDDISGSFHRVNAQDDVCYGYNPLSLVMGEDEECSSGSSFGDRVATWVSYFSMAEYAVSALSQASLLANHAILASARGGETLTIYERESVDYSRPEISATSMTVLWLLIATYLSALILLCFLATMSVAWADSLDSHAMVAMTASLCSRTSLLGDHEPDEEKDLLDALPGYVGDATPDSPVGTLGIGANSPLQWNRRYWKNKDLAL</sequence>
<dbReference type="EMBL" id="CAJVPD010000267">
    <property type="protein sequence ID" value="CAG8411373.1"/>
    <property type="molecule type" value="Genomic_DNA"/>
</dbReference>
<organism evidence="2 3">
    <name type="scientific">Penicillium salamii</name>
    <dbReference type="NCBI Taxonomy" id="1612424"/>
    <lineage>
        <taxon>Eukaryota</taxon>
        <taxon>Fungi</taxon>
        <taxon>Dikarya</taxon>
        <taxon>Ascomycota</taxon>
        <taxon>Pezizomycotina</taxon>
        <taxon>Eurotiomycetes</taxon>
        <taxon>Eurotiomycetidae</taxon>
        <taxon>Eurotiales</taxon>
        <taxon>Aspergillaceae</taxon>
        <taxon>Penicillium</taxon>
    </lineage>
</organism>
<proteinExistence type="predicted"/>